<protein>
    <submittedName>
        <fullName evidence="2">Unannotated protein</fullName>
    </submittedName>
</protein>
<sequence>MPGYADSAAGAAVSPDELPPHAATTSDNVAKPAASRLSLLVFFTIDLPVELGGFPH</sequence>
<gene>
    <name evidence="2" type="ORF">UFOPK2975_01098</name>
</gene>
<evidence type="ECO:0000256" key="1">
    <source>
        <dbReference type="SAM" id="MobiDB-lite"/>
    </source>
</evidence>
<name>A0A6J6XPU0_9ZZZZ</name>
<proteinExistence type="predicted"/>
<dbReference type="EMBL" id="CAFAAG010000096">
    <property type="protein sequence ID" value="CAB4798165.1"/>
    <property type="molecule type" value="Genomic_DNA"/>
</dbReference>
<accession>A0A6J6XPU0</accession>
<dbReference type="AlphaFoldDB" id="A0A6J6XPU0"/>
<organism evidence="2">
    <name type="scientific">freshwater metagenome</name>
    <dbReference type="NCBI Taxonomy" id="449393"/>
    <lineage>
        <taxon>unclassified sequences</taxon>
        <taxon>metagenomes</taxon>
        <taxon>ecological metagenomes</taxon>
    </lineage>
</organism>
<feature type="region of interest" description="Disordered" evidence="1">
    <location>
        <begin position="1"/>
        <end position="29"/>
    </location>
</feature>
<evidence type="ECO:0000313" key="2">
    <source>
        <dbReference type="EMBL" id="CAB4798165.1"/>
    </source>
</evidence>
<reference evidence="2" key="1">
    <citation type="submission" date="2020-05" db="EMBL/GenBank/DDBJ databases">
        <authorList>
            <person name="Chiriac C."/>
            <person name="Salcher M."/>
            <person name="Ghai R."/>
            <person name="Kavagutti S V."/>
        </authorList>
    </citation>
    <scope>NUCLEOTIDE SEQUENCE</scope>
</reference>